<keyword evidence="4" id="KW-0808">Transferase</keyword>
<dbReference type="Gene3D" id="3.40.50.300">
    <property type="entry name" value="P-loop containing nucleotide triphosphate hydrolases"/>
    <property type="match status" value="1"/>
</dbReference>
<evidence type="ECO:0000256" key="4">
    <source>
        <dbReference type="ARBA" id="ARBA00022679"/>
    </source>
</evidence>
<dbReference type="GO" id="GO:0005730">
    <property type="term" value="C:nucleolus"/>
    <property type="evidence" value="ECO:0007669"/>
    <property type="project" value="UniProtKB-SubCell"/>
</dbReference>
<dbReference type="PANTHER" id="PTHR12755:SF3">
    <property type="entry name" value="POLYNUCLEOTIDE 5'-HYDROXYL-KINASE NOL9"/>
    <property type="match status" value="1"/>
</dbReference>
<dbReference type="InterPro" id="IPR057570">
    <property type="entry name" value="NOL9_C"/>
</dbReference>
<dbReference type="Proteomes" id="UP001497525">
    <property type="component" value="Unassembled WGS sequence"/>
</dbReference>
<keyword evidence="6" id="KW-0418">Kinase</keyword>
<dbReference type="SUPFAM" id="SSF52540">
    <property type="entry name" value="P-loop containing nucleoside triphosphate hydrolases"/>
    <property type="match status" value="1"/>
</dbReference>
<dbReference type="InterPro" id="IPR027417">
    <property type="entry name" value="P-loop_NTPase"/>
</dbReference>
<dbReference type="GO" id="GO:0000448">
    <property type="term" value="P:cleavage in ITS2 between 5.8S rRNA and LSU-rRNA of tricistronic rRNA transcript (SSU-rRNA, 5.8S rRNA, LSU-rRNA)"/>
    <property type="evidence" value="ECO:0007669"/>
    <property type="project" value="TreeGrafter"/>
</dbReference>
<dbReference type="GO" id="GO:0005524">
    <property type="term" value="F:ATP binding"/>
    <property type="evidence" value="ECO:0007669"/>
    <property type="project" value="UniProtKB-KW"/>
</dbReference>
<dbReference type="AlphaFoldDB" id="A0AAV2THY4"/>
<keyword evidence="5" id="KW-0547">Nucleotide-binding</keyword>
<organism evidence="12 13">
    <name type="scientific">Calicophoron daubneyi</name>
    <name type="common">Rumen fluke</name>
    <name type="synonym">Paramphistomum daubneyi</name>
    <dbReference type="NCBI Taxonomy" id="300641"/>
    <lineage>
        <taxon>Eukaryota</taxon>
        <taxon>Metazoa</taxon>
        <taxon>Spiralia</taxon>
        <taxon>Lophotrochozoa</taxon>
        <taxon>Platyhelminthes</taxon>
        <taxon>Trematoda</taxon>
        <taxon>Digenea</taxon>
        <taxon>Plagiorchiida</taxon>
        <taxon>Pronocephalata</taxon>
        <taxon>Paramphistomoidea</taxon>
        <taxon>Paramphistomidae</taxon>
        <taxon>Calicophoron</taxon>
    </lineage>
</organism>
<comment type="subcellular location">
    <subcellularLocation>
        <location evidence="1">Nucleus</location>
        <location evidence="1">Nucleolus</location>
    </subcellularLocation>
</comment>
<evidence type="ECO:0000259" key="10">
    <source>
        <dbReference type="Pfam" id="PF16575"/>
    </source>
</evidence>
<keyword evidence="8" id="KW-0539">Nucleus</keyword>
<evidence type="ECO:0000256" key="7">
    <source>
        <dbReference type="ARBA" id="ARBA00022840"/>
    </source>
</evidence>
<comment type="similarity">
    <text evidence="2">Belongs to the Clp1 family. NOL9/GRC3 subfamily.</text>
</comment>
<gene>
    <name evidence="12" type="ORF">CDAUBV1_LOCUS9866</name>
</gene>
<dbReference type="GO" id="GO:0051731">
    <property type="term" value="F:polynucleotide 5'-hydroxyl-kinase activity"/>
    <property type="evidence" value="ECO:0007669"/>
    <property type="project" value="InterPro"/>
</dbReference>
<keyword evidence="3" id="KW-0698">rRNA processing</keyword>
<evidence type="ECO:0000256" key="2">
    <source>
        <dbReference type="ARBA" id="ARBA00011003"/>
    </source>
</evidence>
<accession>A0AAV2THY4</accession>
<dbReference type="PANTHER" id="PTHR12755">
    <property type="entry name" value="CLEAVAGE/POLYADENYLATION FACTOR IA SUBUNIT CLP1P"/>
    <property type="match status" value="1"/>
</dbReference>
<evidence type="ECO:0000256" key="6">
    <source>
        <dbReference type="ARBA" id="ARBA00022777"/>
    </source>
</evidence>
<dbReference type="Pfam" id="PF16575">
    <property type="entry name" value="CLP1_P"/>
    <property type="match status" value="1"/>
</dbReference>
<evidence type="ECO:0000313" key="12">
    <source>
        <dbReference type="EMBL" id="CAL5135749.1"/>
    </source>
</evidence>
<evidence type="ECO:0000313" key="13">
    <source>
        <dbReference type="Proteomes" id="UP001497525"/>
    </source>
</evidence>
<evidence type="ECO:0000256" key="3">
    <source>
        <dbReference type="ARBA" id="ARBA00022552"/>
    </source>
</evidence>
<dbReference type="Pfam" id="PF25467">
    <property type="entry name" value="NOL9_C"/>
    <property type="match status" value="1"/>
</dbReference>
<evidence type="ECO:0000259" key="11">
    <source>
        <dbReference type="Pfam" id="PF25467"/>
    </source>
</evidence>
<proteinExistence type="inferred from homology"/>
<evidence type="ECO:0008006" key="14">
    <source>
        <dbReference type="Google" id="ProtNLM"/>
    </source>
</evidence>
<keyword evidence="7" id="KW-0067">ATP-binding</keyword>
<evidence type="ECO:0000256" key="1">
    <source>
        <dbReference type="ARBA" id="ARBA00004604"/>
    </source>
</evidence>
<dbReference type="InterPro" id="IPR045116">
    <property type="entry name" value="Clp1/Grc3"/>
</dbReference>
<evidence type="ECO:0000256" key="9">
    <source>
        <dbReference type="SAM" id="MobiDB-lite"/>
    </source>
</evidence>
<comment type="caution">
    <text evidence="12">The sequence shown here is derived from an EMBL/GenBank/DDBJ whole genome shotgun (WGS) entry which is preliminary data.</text>
</comment>
<name>A0AAV2THY4_CALDB</name>
<evidence type="ECO:0000256" key="8">
    <source>
        <dbReference type="ARBA" id="ARBA00023242"/>
    </source>
</evidence>
<evidence type="ECO:0000256" key="5">
    <source>
        <dbReference type="ARBA" id="ARBA00022741"/>
    </source>
</evidence>
<dbReference type="InterPro" id="IPR032319">
    <property type="entry name" value="CLP1_P"/>
</dbReference>
<dbReference type="EMBL" id="CAXLJL010000268">
    <property type="protein sequence ID" value="CAL5135749.1"/>
    <property type="molecule type" value="Genomic_DNA"/>
</dbReference>
<sequence>MALINTLSNASEFSVHAMPSGSLSCIIYNPNCHEDPTQEPFCIVFMTARSTCSIYGRLKLTHLCGAPILILGALLKADSTVHYPIFSPNSHAPVTIEQSVDVQGYAGSEFIAPSVVKEELYSLLGHEFASRIPEESLVLATGSGPCTCVFVCRPYRCRVMDSLSSVKRFKRLYSFDVPLCLPEDSKIRRTLGFCLRENDFTSGFKVSSDMVNLSVKFKSMVLLNSHTSGGNEVRKTNKTFRGLLIAGPKGAGKSSLLKYIANDFLTSSNDSSVAVLDCDIGQPEFTPCGMVSLTIVKNPLFGPPFAHQALPEPKPICQCFVGSITPSDDPSFYLDCLAYVFEAYKRIPDPKPPLLINTMGWTQGLGLTLLVEQIRMIRPDIVAQIQMNKGQSGARQNLPIMDADNLCSSESWYLQDLSREEFCHEVVVLSSMSGTSGQQEIPSSRCHFGPPDHRDLTMLAYFAATLANAPTSLPAKGRVDQLGHPVAHFLDCLPYRVPLTCSLERTTPGGVTEPDSPTKGALGSGSSFDESVSKDSCDNDQFRLAVCLMRSRCAIIDDRCEPLELTIEMVMSCINATVVALCAVPTNLIQKGVTSRSCAIIPFSPVCECLGLGICRAIDPVAGLLYLTTGVPAEDLVKVTGILRGNVNLPQCFFLEQPVPHISTDEVPAPVFLPYLGPVETQGMGRAGLPSRRSYPRTQHHDFHRTGSSEMFNRMRPQIREFPLIIVTTCEIGERNGLVIFVHSNRAKDKRINSAHLSTKPV</sequence>
<reference evidence="12" key="1">
    <citation type="submission" date="2024-06" db="EMBL/GenBank/DDBJ databases">
        <authorList>
            <person name="Liu X."/>
            <person name="Lenzi L."/>
            <person name="Haldenby T S."/>
            <person name="Uol C."/>
        </authorList>
    </citation>
    <scope>NUCLEOTIDE SEQUENCE</scope>
</reference>
<protein>
    <recommendedName>
        <fullName evidence="14">Polynucleotide 5'-hydroxyl-kinase NOL9</fullName>
    </recommendedName>
</protein>
<feature type="domain" description="Clp1 P-loop" evidence="10">
    <location>
        <begin position="247"/>
        <end position="401"/>
    </location>
</feature>
<feature type="domain" description="NOL9 C-terminal" evidence="11">
    <location>
        <begin position="565"/>
        <end position="650"/>
    </location>
</feature>
<feature type="region of interest" description="Disordered" evidence="9">
    <location>
        <begin position="506"/>
        <end position="535"/>
    </location>
</feature>